<accession>A0ABW2C4S7</accession>
<evidence type="ECO:0000313" key="2">
    <source>
        <dbReference type="EMBL" id="MFC6870148.1"/>
    </source>
</evidence>
<keyword evidence="3" id="KW-1185">Reference proteome</keyword>
<sequence>MTTHRPWLGISTRDWSINSDTPHDRATGGETGLGQFLDELRRTVAPRFNWRSKIARVGPHSEPLIEWITFQQHPRRHPDHAAKTAPSRKTTEAENAKMRQFR</sequence>
<dbReference type="RefSeq" id="WP_345399174.1">
    <property type="nucleotide sequence ID" value="NZ_BAABLA010000084.1"/>
</dbReference>
<dbReference type="Proteomes" id="UP001596337">
    <property type="component" value="Unassembled WGS sequence"/>
</dbReference>
<organism evidence="2 3">
    <name type="scientific">Haloechinothrix salitolerans</name>
    <dbReference type="NCBI Taxonomy" id="926830"/>
    <lineage>
        <taxon>Bacteria</taxon>
        <taxon>Bacillati</taxon>
        <taxon>Actinomycetota</taxon>
        <taxon>Actinomycetes</taxon>
        <taxon>Pseudonocardiales</taxon>
        <taxon>Pseudonocardiaceae</taxon>
        <taxon>Haloechinothrix</taxon>
    </lineage>
</organism>
<evidence type="ECO:0000256" key="1">
    <source>
        <dbReference type="SAM" id="MobiDB-lite"/>
    </source>
</evidence>
<proteinExistence type="predicted"/>
<feature type="region of interest" description="Disordered" evidence="1">
    <location>
        <begin position="1"/>
        <end position="32"/>
    </location>
</feature>
<evidence type="ECO:0008006" key="4">
    <source>
        <dbReference type="Google" id="ProtNLM"/>
    </source>
</evidence>
<evidence type="ECO:0000313" key="3">
    <source>
        <dbReference type="Proteomes" id="UP001596337"/>
    </source>
</evidence>
<protein>
    <recommendedName>
        <fullName evidence="4">Transposase</fullName>
    </recommendedName>
</protein>
<gene>
    <name evidence="2" type="ORF">ACFQGD_23695</name>
</gene>
<dbReference type="EMBL" id="JBHSXX010000001">
    <property type="protein sequence ID" value="MFC6870148.1"/>
    <property type="molecule type" value="Genomic_DNA"/>
</dbReference>
<feature type="region of interest" description="Disordered" evidence="1">
    <location>
        <begin position="70"/>
        <end position="102"/>
    </location>
</feature>
<name>A0ABW2C4S7_9PSEU</name>
<feature type="compositionally biased region" description="Basic and acidic residues" evidence="1">
    <location>
        <begin position="89"/>
        <end position="102"/>
    </location>
</feature>
<reference evidence="3" key="1">
    <citation type="journal article" date="2019" name="Int. J. Syst. Evol. Microbiol.">
        <title>The Global Catalogue of Microorganisms (GCM) 10K type strain sequencing project: providing services to taxonomists for standard genome sequencing and annotation.</title>
        <authorList>
            <consortium name="The Broad Institute Genomics Platform"/>
            <consortium name="The Broad Institute Genome Sequencing Center for Infectious Disease"/>
            <person name="Wu L."/>
            <person name="Ma J."/>
        </authorList>
    </citation>
    <scope>NUCLEOTIDE SEQUENCE [LARGE SCALE GENOMIC DNA]</scope>
    <source>
        <strain evidence="3">KCTC 32255</strain>
    </source>
</reference>
<comment type="caution">
    <text evidence="2">The sequence shown here is derived from an EMBL/GenBank/DDBJ whole genome shotgun (WGS) entry which is preliminary data.</text>
</comment>